<feature type="compositionally biased region" description="Low complexity" evidence="1">
    <location>
        <begin position="27"/>
        <end position="49"/>
    </location>
</feature>
<dbReference type="InterPro" id="IPR019606">
    <property type="entry name" value="GerMN"/>
</dbReference>
<dbReference type="eggNOG" id="COG5401">
    <property type="taxonomic scope" value="Bacteria"/>
</dbReference>
<feature type="region of interest" description="Disordered" evidence="1">
    <location>
        <begin position="27"/>
        <end position="56"/>
    </location>
</feature>
<evidence type="ECO:0000259" key="2">
    <source>
        <dbReference type="SMART" id="SM00909"/>
    </source>
</evidence>
<protein>
    <recommendedName>
        <fullName evidence="2">GerMN domain-containing protein</fullName>
    </recommendedName>
</protein>
<dbReference type="HOGENOM" id="CLU_094596_0_0_3"/>
<reference evidence="3 4" key="1">
    <citation type="journal article" date="2008" name="Proc. Natl. Acad. Sci. U.S.A.">
        <title>Niche adaptation and genome expansion in the chlorophyll d-producing cyanobacterium Acaryochloris marina.</title>
        <authorList>
            <person name="Swingley W.D."/>
            <person name="Chen M."/>
            <person name="Cheung P.C."/>
            <person name="Conrad A.L."/>
            <person name="Dejesa L.C."/>
            <person name="Hao J."/>
            <person name="Honchak B.M."/>
            <person name="Karbach L.E."/>
            <person name="Kurdoglu A."/>
            <person name="Lahiri S."/>
            <person name="Mastrian S.D."/>
            <person name="Miyashita H."/>
            <person name="Page L."/>
            <person name="Ramakrishna P."/>
            <person name="Satoh S."/>
            <person name="Sattley W.M."/>
            <person name="Shimada Y."/>
            <person name="Taylor H.L."/>
            <person name="Tomo T."/>
            <person name="Tsuchiya T."/>
            <person name="Wang Z.T."/>
            <person name="Raymond J."/>
            <person name="Mimuro M."/>
            <person name="Blankenship R.E."/>
            <person name="Touchman J.W."/>
        </authorList>
    </citation>
    <scope>NUCLEOTIDE SEQUENCE [LARGE SCALE GENOMIC DNA]</scope>
    <source>
        <strain evidence="4">MBIC 11017</strain>
    </source>
</reference>
<dbReference type="Proteomes" id="UP000000268">
    <property type="component" value="Chromosome"/>
</dbReference>
<dbReference type="AlphaFoldDB" id="B0C231"/>
<dbReference type="Pfam" id="PF10646">
    <property type="entry name" value="Germane"/>
    <property type="match status" value="1"/>
</dbReference>
<evidence type="ECO:0000256" key="1">
    <source>
        <dbReference type="SAM" id="MobiDB-lite"/>
    </source>
</evidence>
<proteinExistence type="predicted"/>
<dbReference type="RefSeq" id="WP_012162806.1">
    <property type="nucleotide sequence ID" value="NC_009925.1"/>
</dbReference>
<evidence type="ECO:0000313" key="3">
    <source>
        <dbReference type="EMBL" id="ABW27332.1"/>
    </source>
</evidence>
<dbReference type="OrthoDB" id="510914at2"/>
<evidence type="ECO:0000313" key="4">
    <source>
        <dbReference type="Proteomes" id="UP000000268"/>
    </source>
</evidence>
<dbReference type="KEGG" id="amr:AM1_2322"/>
<dbReference type="PROSITE" id="PS51257">
    <property type="entry name" value="PROKAR_LIPOPROTEIN"/>
    <property type="match status" value="1"/>
</dbReference>
<keyword evidence="4" id="KW-1185">Reference proteome</keyword>
<accession>B0C231</accession>
<sequence length="201" mass="21901">MAQLRYQSRRFWGGLVGVALVLGGSGCQPQQTSTETSPSPTASPQPGQTDPEPPVANPELAVYWVAYKDQEQLVLEPTKLPLDNLENATSEEQLVVAFKRLLEGPANTDKTNAIPEKTQLNSLKLQEDGIRIDLSREFTTGGGTKSMQARLGQVVYTASSLNPKEAIWISIDGEPLEVLSGDGLIVSQPMTRKEFDDNFSL</sequence>
<dbReference type="EMBL" id="CP000828">
    <property type="protein sequence ID" value="ABW27332.1"/>
    <property type="molecule type" value="Genomic_DNA"/>
</dbReference>
<name>B0C231_ACAM1</name>
<feature type="domain" description="GerMN" evidence="2">
    <location>
        <begin position="94"/>
        <end position="180"/>
    </location>
</feature>
<gene>
    <name evidence="3" type="ordered locus">AM1_2322</name>
</gene>
<dbReference type="SMART" id="SM00909">
    <property type="entry name" value="Germane"/>
    <property type="match status" value="1"/>
</dbReference>
<dbReference type="STRING" id="329726.AM1_2322"/>
<organism evidence="3 4">
    <name type="scientific">Acaryochloris marina (strain MBIC 11017)</name>
    <dbReference type="NCBI Taxonomy" id="329726"/>
    <lineage>
        <taxon>Bacteria</taxon>
        <taxon>Bacillati</taxon>
        <taxon>Cyanobacteriota</taxon>
        <taxon>Cyanophyceae</taxon>
        <taxon>Acaryochloridales</taxon>
        <taxon>Acaryochloridaceae</taxon>
        <taxon>Acaryochloris</taxon>
    </lineage>
</organism>